<dbReference type="PANTHER" id="PTHR33608">
    <property type="entry name" value="BLL2464 PROTEIN"/>
    <property type="match status" value="1"/>
</dbReference>
<evidence type="ECO:0000256" key="1">
    <source>
        <dbReference type="SAM" id="MobiDB-lite"/>
    </source>
</evidence>
<accession>A0ABW4TBZ4</accession>
<keyword evidence="4" id="KW-1185">Reference proteome</keyword>
<evidence type="ECO:0000259" key="2">
    <source>
        <dbReference type="Pfam" id="PF01882"/>
    </source>
</evidence>
<protein>
    <submittedName>
        <fullName evidence="3">DUF58 domain-containing protein</fullName>
    </submittedName>
</protein>
<dbReference type="RefSeq" id="WP_379580906.1">
    <property type="nucleotide sequence ID" value="NZ_JBHUFV010000075.1"/>
</dbReference>
<dbReference type="PANTHER" id="PTHR33608:SF6">
    <property type="entry name" value="BLL2464 PROTEIN"/>
    <property type="match status" value="1"/>
</dbReference>
<sequence length="404" mass="42637">MRNHLAAEPALRRLELVVTRRLDGLLQGEHLGLVPGQGSEPAEARPYQVGDDVRRIDWNVTARTDSPHVRDLIVDRELEIWALLDATASMDFGTAAMEKRELALAAIAAVGFLTQRTGNRIGAHLLHGGGIRTVPARTGRPHLMALLQTMFALSRTSPGVREPLLGAAAEQLGRLVRRRGLVVVVSDFLDDPSTWAGAVRRLGAGHQVLAVEVVDPRELALPDVGVLTLVDPESGRRREVSTGDARLRRRYAQAAAEQRERIAAGLRSAGAAHLRLRTDGDWVRDLVQHVLRQRRLARLAGPSARPPDGARSRPTGPDSADGSAGPGVPSRSGPGSVEGLAGSGVPSRSGPGSVEGLAGPGVPSRSGPGSMERPAGPGVPSRQEPGSVGRPRPSSWRGPGGDAA</sequence>
<organism evidence="3 4">
    <name type="scientific">Nonomuraea mangrovi</name>
    <dbReference type="NCBI Taxonomy" id="2316207"/>
    <lineage>
        <taxon>Bacteria</taxon>
        <taxon>Bacillati</taxon>
        <taxon>Actinomycetota</taxon>
        <taxon>Actinomycetes</taxon>
        <taxon>Streptosporangiales</taxon>
        <taxon>Streptosporangiaceae</taxon>
        <taxon>Nonomuraea</taxon>
    </lineage>
</organism>
<name>A0ABW4TBZ4_9ACTN</name>
<comment type="caution">
    <text evidence="3">The sequence shown here is derived from an EMBL/GenBank/DDBJ whole genome shotgun (WGS) entry which is preliminary data.</text>
</comment>
<evidence type="ECO:0000313" key="3">
    <source>
        <dbReference type="EMBL" id="MFD1938814.1"/>
    </source>
</evidence>
<feature type="region of interest" description="Disordered" evidence="1">
    <location>
        <begin position="297"/>
        <end position="404"/>
    </location>
</feature>
<dbReference type="InterPro" id="IPR002881">
    <property type="entry name" value="DUF58"/>
</dbReference>
<gene>
    <name evidence="3" type="ORF">ACFSKW_45880</name>
</gene>
<evidence type="ECO:0000313" key="4">
    <source>
        <dbReference type="Proteomes" id="UP001597368"/>
    </source>
</evidence>
<dbReference type="InterPro" id="IPR036465">
    <property type="entry name" value="vWFA_dom_sf"/>
</dbReference>
<dbReference type="Pfam" id="PF01882">
    <property type="entry name" value="DUF58"/>
    <property type="match status" value="1"/>
</dbReference>
<proteinExistence type="predicted"/>
<dbReference type="SUPFAM" id="SSF53300">
    <property type="entry name" value="vWA-like"/>
    <property type="match status" value="1"/>
</dbReference>
<feature type="compositionally biased region" description="Low complexity" evidence="1">
    <location>
        <begin position="322"/>
        <end position="370"/>
    </location>
</feature>
<reference evidence="4" key="1">
    <citation type="journal article" date="2019" name="Int. J. Syst. Evol. Microbiol.">
        <title>The Global Catalogue of Microorganisms (GCM) 10K type strain sequencing project: providing services to taxonomists for standard genome sequencing and annotation.</title>
        <authorList>
            <consortium name="The Broad Institute Genomics Platform"/>
            <consortium name="The Broad Institute Genome Sequencing Center for Infectious Disease"/>
            <person name="Wu L."/>
            <person name="Ma J."/>
        </authorList>
    </citation>
    <scope>NUCLEOTIDE SEQUENCE [LARGE SCALE GENOMIC DNA]</scope>
    <source>
        <strain evidence="4">ICMP 6774ER</strain>
    </source>
</reference>
<dbReference type="EMBL" id="JBHUFV010000075">
    <property type="protein sequence ID" value="MFD1938814.1"/>
    <property type="molecule type" value="Genomic_DNA"/>
</dbReference>
<feature type="domain" description="DUF58" evidence="2">
    <location>
        <begin position="43"/>
        <end position="260"/>
    </location>
</feature>
<dbReference type="Proteomes" id="UP001597368">
    <property type="component" value="Unassembled WGS sequence"/>
</dbReference>